<reference evidence="4 5" key="1">
    <citation type="submission" date="2019-03" db="EMBL/GenBank/DDBJ databases">
        <title>Deep-cultivation of Planctomycetes and their phenomic and genomic characterization uncovers novel biology.</title>
        <authorList>
            <person name="Wiegand S."/>
            <person name="Jogler M."/>
            <person name="Boedeker C."/>
            <person name="Pinto D."/>
            <person name="Vollmers J."/>
            <person name="Rivas-Marin E."/>
            <person name="Kohn T."/>
            <person name="Peeters S.H."/>
            <person name="Heuer A."/>
            <person name="Rast P."/>
            <person name="Oberbeckmann S."/>
            <person name="Bunk B."/>
            <person name="Jeske O."/>
            <person name="Meyerdierks A."/>
            <person name="Storesund J.E."/>
            <person name="Kallscheuer N."/>
            <person name="Luecker S."/>
            <person name="Lage O.M."/>
            <person name="Pohl T."/>
            <person name="Merkel B.J."/>
            <person name="Hornburger P."/>
            <person name="Mueller R.-W."/>
            <person name="Bruemmer F."/>
            <person name="Labrenz M."/>
            <person name="Spormann A.M."/>
            <person name="Op den Camp H."/>
            <person name="Overmann J."/>
            <person name="Amann R."/>
            <person name="Jetten M.S.M."/>
            <person name="Mascher T."/>
            <person name="Medema M.H."/>
            <person name="Devos D.P."/>
            <person name="Kaster A.-K."/>
            <person name="Ovreas L."/>
            <person name="Rohde M."/>
            <person name="Galperin M.Y."/>
            <person name="Jogler C."/>
        </authorList>
    </citation>
    <scope>NUCLEOTIDE SEQUENCE [LARGE SCALE GENOMIC DNA]</scope>
    <source>
        <strain evidence="4 5">Enr13</strain>
    </source>
</reference>
<dbReference type="InterPro" id="IPR001680">
    <property type="entry name" value="WD40_rpt"/>
</dbReference>
<feature type="repeat" description="WD" evidence="3">
    <location>
        <begin position="83"/>
        <end position="124"/>
    </location>
</feature>
<dbReference type="KEGG" id="snep:Enr13x_21750"/>
<keyword evidence="5" id="KW-1185">Reference proteome</keyword>
<keyword evidence="1 3" id="KW-0853">WD repeat</keyword>
<dbReference type="InterPro" id="IPR036322">
    <property type="entry name" value="WD40_repeat_dom_sf"/>
</dbReference>
<evidence type="ECO:0000256" key="2">
    <source>
        <dbReference type="ARBA" id="ARBA00022737"/>
    </source>
</evidence>
<name>A0A518HNC8_9BACT</name>
<dbReference type="PROSITE" id="PS50294">
    <property type="entry name" value="WD_REPEATS_REGION"/>
    <property type="match status" value="1"/>
</dbReference>
<gene>
    <name evidence="4" type="primary">lpqB</name>
    <name evidence="4" type="ORF">Enr13x_21750</name>
</gene>
<proteinExistence type="predicted"/>
<dbReference type="Proteomes" id="UP000319004">
    <property type="component" value="Chromosome"/>
</dbReference>
<protein>
    <submittedName>
        <fullName evidence="4">Lipoprotein LpqB</fullName>
    </submittedName>
</protein>
<evidence type="ECO:0000313" key="5">
    <source>
        <dbReference type="Proteomes" id="UP000319004"/>
    </source>
</evidence>
<dbReference type="InterPro" id="IPR050505">
    <property type="entry name" value="WDR55/POC1"/>
</dbReference>
<dbReference type="Gene3D" id="2.130.10.10">
    <property type="entry name" value="YVTN repeat-like/Quinoprotein amine dehydrogenase"/>
    <property type="match status" value="1"/>
</dbReference>
<dbReference type="PROSITE" id="PS00678">
    <property type="entry name" value="WD_REPEATS_1"/>
    <property type="match status" value="1"/>
</dbReference>
<keyword evidence="4" id="KW-0449">Lipoprotein</keyword>
<dbReference type="Pfam" id="PF00400">
    <property type="entry name" value="WD40"/>
    <property type="match status" value="2"/>
</dbReference>
<evidence type="ECO:0000256" key="3">
    <source>
        <dbReference type="PROSITE-ProRule" id="PRU00221"/>
    </source>
</evidence>
<dbReference type="PANTHER" id="PTHR44019:SF8">
    <property type="entry name" value="POC1 CENTRIOLAR PROTEIN HOMOLOG"/>
    <property type="match status" value="1"/>
</dbReference>
<evidence type="ECO:0000313" key="4">
    <source>
        <dbReference type="EMBL" id="QDV42330.1"/>
    </source>
</evidence>
<organism evidence="4 5">
    <name type="scientific">Stieleria neptunia</name>
    <dbReference type="NCBI Taxonomy" id="2527979"/>
    <lineage>
        <taxon>Bacteria</taxon>
        <taxon>Pseudomonadati</taxon>
        <taxon>Planctomycetota</taxon>
        <taxon>Planctomycetia</taxon>
        <taxon>Pirellulales</taxon>
        <taxon>Pirellulaceae</taxon>
        <taxon>Stieleria</taxon>
    </lineage>
</organism>
<dbReference type="InterPro" id="IPR019775">
    <property type="entry name" value="WD40_repeat_CS"/>
</dbReference>
<evidence type="ECO:0000256" key="1">
    <source>
        <dbReference type="ARBA" id="ARBA00022574"/>
    </source>
</evidence>
<dbReference type="EMBL" id="CP037423">
    <property type="protein sequence ID" value="QDV42330.1"/>
    <property type="molecule type" value="Genomic_DNA"/>
</dbReference>
<accession>A0A518HNC8</accession>
<dbReference type="SMART" id="SM00320">
    <property type="entry name" value="WD40"/>
    <property type="match status" value="3"/>
</dbReference>
<dbReference type="PANTHER" id="PTHR44019">
    <property type="entry name" value="WD REPEAT-CONTAINING PROTEIN 55"/>
    <property type="match status" value="1"/>
</dbReference>
<sequence length="216" mass="23743">MHALTYLPHDGSLISCGQDGQVIRWAPESLEPVVLHHFEDLCKSVAVSPTELLIAAAVQNDIYLFDLGSSSDSGKRETEPMRIPGHQNSVDSFAFSPDGRVLASASDDRTIRVWNVADGSLRHVIYAHQSKIESIAFSPDGKTIVSGDKESQLAFSHVETGRLLCRVDLLDRWRDLDIAPEAPWISELRFSPDGTRILAAIFQTGYIVLNGPPPQP</sequence>
<dbReference type="PROSITE" id="PS50082">
    <property type="entry name" value="WD_REPEATS_2"/>
    <property type="match status" value="2"/>
</dbReference>
<dbReference type="AlphaFoldDB" id="A0A518HNC8"/>
<dbReference type="InterPro" id="IPR015943">
    <property type="entry name" value="WD40/YVTN_repeat-like_dom_sf"/>
</dbReference>
<feature type="repeat" description="WD" evidence="3">
    <location>
        <begin position="125"/>
        <end position="166"/>
    </location>
</feature>
<keyword evidence="2" id="KW-0677">Repeat</keyword>
<dbReference type="SUPFAM" id="SSF50978">
    <property type="entry name" value="WD40 repeat-like"/>
    <property type="match status" value="1"/>
</dbReference>